<dbReference type="AlphaFoldDB" id="A0A0R3X667"/>
<dbReference type="SUPFAM" id="SSF54211">
    <property type="entry name" value="Ribosomal protein S5 domain 2-like"/>
    <property type="match status" value="1"/>
</dbReference>
<feature type="region of interest" description="Disordered" evidence="5">
    <location>
        <begin position="418"/>
        <end position="445"/>
    </location>
</feature>
<dbReference type="Proteomes" id="UP000274429">
    <property type="component" value="Unassembled WGS sequence"/>
</dbReference>
<evidence type="ECO:0000256" key="1">
    <source>
        <dbReference type="ARBA" id="ARBA00004123"/>
    </source>
</evidence>
<gene>
    <name evidence="8" type="ORF">TTAC_LOCUS8974</name>
</gene>
<evidence type="ECO:0000256" key="5">
    <source>
        <dbReference type="SAM" id="MobiDB-lite"/>
    </source>
</evidence>
<evidence type="ECO:0000313" key="9">
    <source>
        <dbReference type="Proteomes" id="UP000274429"/>
    </source>
</evidence>
<dbReference type="InterPro" id="IPR001247">
    <property type="entry name" value="ExoRNase_PH_dom1"/>
</dbReference>
<evidence type="ECO:0000259" key="6">
    <source>
        <dbReference type="Pfam" id="PF01138"/>
    </source>
</evidence>
<reference evidence="10" key="1">
    <citation type="submission" date="2017-02" db="UniProtKB">
        <authorList>
            <consortium name="WormBaseParasite"/>
        </authorList>
    </citation>
    <scope>IDENTIFICATION</scope>
</reference>
<name>A0A0R3X667_HYDTA</name>
<dbReference type="EMBL" id="UYWX01020643">
    <property type="protein sequence ID" value="VDM33669.1"/>
    <property type="molecule type" value="Genomic_DNA"/>
</dbReference>
<dbReference type="Pfam" id="PF01138">
    <property type="entry name" value="RNase_PH"/>
    <property type="match status" value="1"/>
</dbReference>
<dbReference type="GO" id="GO:0016075">
    <property type="term" value="P:rRNA catabolic process"/>
    <property type="evidence" value="ECO:0007669"/>
    <property type="project" value="TreeGrafter"/>
</dbReference>
<protein>
    <submittedName>
        <fullName evidence="10">RNase_PH domain-containing protein</fullName>
    </submittedName>
</protein>
<evidence type="ECO:0000256" key="2">
    <source>
        <dbReference type="ARBA" id="ARBA00004496"/>
    </source>
</evidence>
<dbReference type="InterPro" id="IPR015847">
    <property type="entry name" value="ExoRNase_PH_dom2"/>
</dbReference>
<proteinExistence type="inferred from homology"/>
<dbReference type="GO" id="GO:0000177">
    <property type="term" value="C:cytoplasmic exosome (RNase complex)"/>
    <property type="evidence" value="ECO:0007669"/>
    <property type="project" value="TreeGrafter"/>
</dbReference>
<dbReference type="GO" id="GO:0035925">
    <property type="term" value="F:mRNA 3'-UTR AU-rich region binding"/>
    <property type="evidence" value="ECO:0007669"/>
    <property type="project" value="TreeGrafter"/>
</dbReference>
<dbReference type="GO" id="GO:0034476">
    <property type="term" value="P:U5 snRNA 3'-end processing"/>
    <property type="evidence" value="ECO:0007669"/>
    <property type="project" value="TreeGrafter"/>
</dbReference>
<feature type="region of interest" description="Disordered" evidence="5">
    <location>
        <begin position="332"/>
        <end position="361"/>
    </location>
</feature>
<comment type="subcellular location">
    <subcellularLocation>
        <location evidence="2">Cytoplasm</location>
    </subcellularLocation>
    <subcellularLocation>
        <location evidence="1">Nucleus</location>
    </subcellularLocation>
</comment>
<keyword evidence="4" id="KW-0963">Cytoplasm</keyword>
<evidence type="ECO:0000259" key="7">
    <source>
        <dbReference type="Pfam" id="PF03725"/>
    </source>
</evidence>
<dbReference type="GO" id="GO:0000176">
    <property type="term" value="C:nuclear exosome (RNase complex)"/>
    <property type="evidence" value="ECO:0007669"/>
    <property type="project" value="TreeGrafter"/>
</dbReference>
<dbReference type="GO" id="GO:0071035">
    <property type="term" value="P:nuclear polyadenylation-dependent rRNA catabolic process"/>
    <property type="evidence" value="ECO:0007669"/>
    <property type="project" value="TreeGrafter"/>
</dbReference>
<evidence type="ECO:0000313" key="8">
    <source>
        <dbReference type="EMBL" id="VDM33669.1"/>
    </source>
</evidence>
<dbReference type="SUPFAM" id="SSF55666">
    <property type="entry name" value="Ribonuclease PH domain 2-like"/>
    <property type="match status" value="1"/>
</dbReference>
<organism evidence="10">
    <name type="scientific">Hydatigena taeniaeformis</name>
    <name type="common">Feline tapeworm</name>
    <name type="synonym">Taenia taeniaeformis</name>
    <dbReference type="NCBI Taxonomy" id="6205"/>
    <lineage>
        <taxon>Eukaryota</taxon>
        <taxon>Metazoa</taxon>
        <taxon>Spiralia</taxon>
        <taxon>Lophotrochozoa</taxon>
        <taxon>Platyhelminthes</taxon>
        <taxon>Cestoda</taxon>
        <taxon>Eucestoda</taxon>
        <taxon>Cyclophyllidea</taxon>
        <taxon>Taeniidae</taxon>
        <taxon>Hydatigera</taxon>
    </lineage>
</organism>
<comment type="similarity">
    <text evidence="3">Belongs to the RNase PH family.</text>
</comment>
<dbReference type="Pfam" id="PF03725">
    <property type="entry name" value="RNase_PH_C"/>
    <property type="match status" value="1"/>
</dbReference>
<dbReference type="GO" id="GO:0071038">
    <property type="term" value="P:TRAMP-dependent tRNA surveillance pathway"/>
    <property type="evidence" value="ECO:0007669"/>
    <property type="project" value="TreeGrafter"/>
</dbReference>
<dbReference type="WBParaSite" id="TTAC_0000898901-mRNA-1">
    <property type="protein sequence ID" value="TTAC_0000898901-mRNA-1"/>
    <property type="gene ID" value="TTAC_0000898901"/>
</dbReference>
<dbReference type="OrthoDB" id="10264038at2759"/>
<dbReference type="InterPro" id="IPR050590">
    <property type="entry name" value="Exosome_comp_Rrp42_subfam"/>
</dbReference>
<reference evidence="8 9" key="2">
    <citation type="submission" date="2018-11" db="EMBL/GenBank/DDBJ databases">
        <authorList>
            <consortium name="Pathogen Informatics"/>
        </authorList>
    </citation>
    <scope>NUCLEOTIDE SEQUENCE [LARGE SCALE GENOMIC DNA]</scope>
</reference>
<dbReference type="Gene3D" id="3.30.230.70">
    <property type="entry name" value="GHMP Kinase, N-terminal domain"/>
    <property type="match status" value="1"/>
</dbReference>
<feature type="domain" description="Exoribonuclease phosphorolytic" evidence="7">
    <location>
        <begin position="192"/>
        <end position="258"/>
    </location>
</feature>
<sequence>MQLPDAESTTLTQMLLAGVRLDGRSLKEYREINFRFPGGHPCGGCCIVNIGSTSVLAKVSAEVVEPKHYRPAQGVVFVNFDATLLSLLEGKRKVRGRDDEGRRLSSVLQMCLRDCIDVDALCIVAWERVFAIRVDLKALSFDGNLGDCGALAAVAALASFRRPDVFVDDDGKIVVDTEMKHRPPVRLNLRRIPVLVTLGLASDTKVILQDPTQREEAIMTGGRVMVGLTAHEELCCVHTSGLTTSIRPESLSRCILLANARAKSLVALVQRVLEGLERQRAALDAAAAARTSELDRANQLLVNVPLVLSSTSFLPGGANAPAELKNVEDGELPGEEADESEGDSGGSHAMDVDNSSESEEEVRLAARDPYGVIEVSSLLAERERPEVETEEVKRGLSFQSIESDATVVASSALPPRIARATKKHKMPSFNEDEEEEEEKVIVQLF</sequence>
<dbReference type="GO" id="GO:0034473">
    <property type="term" value="P:U1 snRNA 3'-end processing"/>
    <property type="evidence" value="ECO:0007669"/>
    <property type="project" value="TreeGrafter"/>
</dbReference>
<evidence type="ECO:0000313" key="10">
    <source>
        <dbReference type="WBParaSite" id="TTAC_0000898901-mRNA-1"/>
    </source>
</evidence>
<dbReference type="GO" id="GO:0071028">
    <property type="term" value="P:nuclear mRNA surveillance"/>
    <property type="evidence" value="ECO:0007669"/>
    <property type="project" value="TreeGrafter"/>
</dbReference>
<dbReference type="STRING" id="6205.A0A0R3X667"/>
<dbReference type="InterPro" id="IPR020568">
    <property type="entry name" value="Ribosomal_Su5_D2-typ_SF"/>
</dbReference>
<dbReference type="InterPro" id="IPR027408">
    <property type="entry name" value="PNPase/RNase_PH_dom_sf"/>
</dbReference>
<dbReference type="GO" id="GO:0000467">
    <property type="term" value="P:exonucleolytic trimming to generate mature 3'-end of 5.8S rRNA from tricistronic rRNA transcript (SSU-rRNA, 5.8S rRNA, LSU-rRNA)"/>
    <property type="evidence" value="ECO:0007669"/>
    <property type="project" value="TreeGrafter"/>
</dbReference>
<feature type="compositionally biased region" description="Acidic residues" evidence="5">
    <location>
        <begin position="332"/>
        <end position="342"/>
    </location>
</feature>
<dbReference type="GO" id="GO:0034475">
    <property type="term" value="P:U4 snRNA 3'-end processing"/>
    <property type="evidence" value="ECO:0007669"/>
    <property type="project" value="TreeGrafter"/>
</dbReference>
<feature type="domain" description="Exoribonuclease phosphorolytic" evidence="6">
    <location>
        <begin position="28"/>
        <end position="163"/>
    </location>
</feature>
<dbReference type="PANTHER" id="PTHR11097:SF14">
    <property type="entry name" value="EXOSOME COMPLEX COMPONENT RRP45"/>
    <property type="match status" value="1"/>
</dbReference>
<evidence type="ECO:0000256" key="4">
    <source>
        <dbReference type="ARBA" id="ARBA00022490"/>
    </source>
</evidence>
<accession>A0A0R3X667</accession>
<dbReference type="InterPro" id="IPR036345">
    <property type="entry name" value="ExoRNase_PH_dom2_sf"/>
</dbReference>
<keyword evidence="9" id="KW-1185">Reference proteome</keyword>
<dbReference type="PANTHER" id="PTHR11097">
    <property type="entry name" value="EXOSOME COMPLEX EXONUCLEASE RIBOSOMAL RNA PROCESSING PROTEIN"/>
    <property type="match status" value="1"/>
</dbReference>
<evidence type="ECO:0000256" key="3">
    <source>
        <dbReference type="ARBA" id="ARBA00006678"/>
    </source>
</evidence>